<proteinExistence type="predicted"/>
<dbReference type="Proteomes" id="UP001346149">
    <property type="component" value="Unassembled WGS sequence"/>
</dbReference>
<protein>
    <submittedName>
        <fullName evidence="1">Uncharacterized protein</fullName>
    </submittedName>
</protein>
<sequence>MHLKLKLQKPRHEKGYCILQKSSMKTNVSWRSRIIDAVAIRCKDRWVERATKAEFQFLCIEPIQRIGILSSIGGSVLYHVLVVGSTKQLTIQFKLAHTHTQALLMTRHAIFIRRSVFLGLLQSFLHDIPINLPQ</sequence>
<comment type="caution">
    <text evidence="1">The sequence shown here is derived from an EMBL/GenBank/DDBJ whole genome shotgun (WGS) entry which is preliminary data.</text>
</comment>
<dbReference type="AlphaFoldDB" id="A0AAN7KIH8"/>
<dbReference type="EMBL" id="JAXQNO010000022">
    <property type="protein sequence ID" value="KAK4766992.1"/>
    <property type="molecule type" value="Genomic_DNA"/>
</dbReference>
<evidence type="ECO:0000313" key="2">
    <source>
        <dbReference type="Proteomes" id="UP001346149"/>
    </source>
</evidence>
<keyword evidence="2" id="KW-1185">Reference proteome</keyword>
<evidence type="ECO:0000313" key="1">
    <source>
        <dbReference type="EMBL" id="KAK4766992.1"/>
    </source>
</evidence>
<reference evidence="1 2" key="1">
    <citation type="journal article" date="2023" name="Hortic Res">
        <title>Pangenome of water caltrop reveals structural variations and asymmetric subgenome divergence after allopolyploidization.</title>
        <authorList>
            <person name="Zhang X."/>
            <person name="Chen Y."/>
            <person name="Wang L."/>
            <person name="Yuan Y."/>
            <person name="Fang M."/>
            <person name="Shi L."/>
            <person name="Lu R."/>
            <person name="Comes H.P."/>
            <person name="Ma Y."/>
            <person name="Chen Y."/>
            <person name="Huang G."/>
            <person name="Zhou Y."/>
            <person name="Zheng Z."/>
            <person name="Qiu Y."/>
        </authorList>
    </citation>
    <scope>NUCLEOTIDE SEQUENCE [LARGE SCALE GENOMIC DNA]</scope>
    <source>
        <strain evidence="1">F231</strain>
    </source>
</reference>
<organism evidence="1 2">
    <name type="scientific">Trapa natans</name>
    <name type="common">Water chestnut</name>
    <dbReference type="NCBI Taxonomy" id="22666"/>
    <lineage>
        <taxon>Eukaryota</taxon>
        <taxon>Viridiplantae</taxon>
        <taxon>Streptophyta</taxon>
        <taxon>Embryophyta</taxon>
        <taxon>Tracheophyta</taxon>
        <taxon>Spermatophyta</taxon>
        <taxon>Magnoliopsida</taxon>
        <taxon>eudicotyledons</taxon>
        <taxon>Gunneridae</taxon>
        <taxon>Pentapetalae</taxon>
        <taxon>rosids</taxon>
        <taxon>malvids</taxon>
        <taxon>Myrtales</taxon>
        <taxon>Lythraceae</taxon>
        <taxon>Trapa</taxon>
    </lineage>
</organism>
<accession>A0AAN7KIH8</accession>
<gene>
    <name evidence="1" type="ORF">SAY86_014743</name>
</gene>
<name>A0AAN7KIH8_TRANT</name>